<dbReference type="AlphaFoldDB" id="A0A4R3YVD2"/>
<dbReference type="RefSeq" id="WP_132142590.1">
    <property type="nucleotide sequence ID" value="NZ_SMCS01000002.1"/>
</dbReference>
<dbReference type="Proteomes" id="UP000295645">
    <property type="component" value="Unassembled WGS sequence"/>
</dbReference>
<dbReference type="OrthoDB" id="5481797at2"/>
<accession>A0A4R3YVD2</accession>
<feature type="signal peptide" evidence="1">
    <location>
        <begin position="1"/>
        <end position="21"/>
    </location>
</feature>
<dbReference type="InterPro" id="IPR028994">
    <property type="entry name" value="Integrin_alpha_N"/>
</dbReference>
<evidence type="ECO:0000313" key="3">
    <source>
        <dbReference type="Proteomes" id="UP000295645"/>
    </source>
</evidence>
<name>A0A4R3YVD2_9GAMM</name>
<dbReference type="SUPFAM" id="SSF69318">
    <property type="entry name" value="Integrin alpha N-terminal domain"/>
    <property type="match status" value="1"/>
</dbReference>
<proteinExistence type="predicted"/>
<keyword evidence="1" id="KW-0732">Signal</keyword>
<comment type="caution">
    <text evidence="2">The sequence shown here is derived from an EMBL/GenBank/DDBJ whole genome shotgun (WGS) entry which is preliminary data.</text>
</comment>
<evidence type="ECO:0008006" key="4">
    <source>
        <dbReference type="Google" id="ProtNLM"/>
    </source>
</evidence>
<organism evidence="2 3">
    <name type="scientific">Luteibacter rhizovicinus</name>
    <dbReference type="NCBI Taxonomy" id="242606"/>
    <lineage>
        <taxon>Bacteria</taxon>
        <taxon>Pseudomonadati</taxon>
        <taxon>Pseudomonadota</taxon>
        <taxon>Gammaproteobacteria</taxon>
        <taxon>Lysobacterales</taxon>
        <taxon>Rhodanobacteraceae</taxon>
        <taxon>Luteibacter</taxon>
    </lineage>
</organism>
<feature type="chain" id="PRO_5020201901" description="FG-GAP repeat protein" evidence="1">
    <location>
        <begin position="22"/>
        <end position="245"/>
    </location>
</feature>
<evidence type="ECO:0000256" key="1">
    <source>
        <dbReference type="SAM" id="SignalP"/>
    </source>
</evidence>
<reference evidence="2 3" key="1">
    <citation type="submission" date="2019-03" db="EMBL/GenBank/DDBJ databases">
        <title>Above-ground endophytic microbial communities from plants in different locations in the United States.</title>
        <authorList>
            <person name="Frank C."/>
        </authorList>
    </citation>
    <scope>NUCLEOTIDE SEQUENCE [LARGE SCALE GENOMIC DNA]</scope>
    <source>
        <strain evidence="2 3">LP_13_YM</strain>
    </source>
</reference>
<keyword evidence="3" id="KW-1185">Reference proteome</keyword>
<evidence type="ECO:0000313" key="2">
    <source>
        <dbReference type="EMBL" id="TCV96406.1"/>
    </source>
</evidence>
<dbReference type="EMBL" id="SMCS01000002">
    <property type="protein sequence ID" value="TCV96406.1"/>
    <property type="molecule type" value="Genomic_DNA"/>
</dbReference>
<protein>
    <recommendedName>
        <fullName evidence="4">FG-GAP repeat protein</fullName>
    </recommendedName>
</protein>
<gene>
    <name evidence="2" type="ORF">EC912_102757</name>
</gene>
<sequence length="245" mass="26168">MKKLALFVAMASLGLATVIHADDDATASGKIRMIVGNDVATSDEDYANGSNWLALDCVAKGCQLLPAKLQINPGQGGMHLLHFSLVKGDAAHVQAWLRVDAARPWIKPGPLVTYVSGETDIKHPVGDMSVAIPTPGHQAMLVGLLDRSRETVMLQLREPATRQMLDALTTCASPGDTSWLRWAGDIDGDGKPDYLIVYPRSDNGVHAVLYLSSVTAAGQLVGEAAVFDSSLAFSRCSGEEWSLTR</sequence>